<dbReference type="RefSeq" id="WP_008692101.1">
    <property type="nucleotide sequence ID" value="NZ_ANOG01000145.1"/>
</dbReference>
<organism evidence="3 4">
    <name type="scientific">Rhodopirellula maiorica SM1</name>
    <dbReference type="NCBI Taxonomy" id="1265738"/>
    <lineage>
        <taxon>Bacteria</taxon>
        <taxon>Pseudomonadati</taxon>
        <taxon>Planctomycetota</taxon>
        <taxon>Planctomycetia</taxon>
        <taxon>Pirellulales</taxon>
        <taxon>Pirellulaceae</taxon>
        <taxon>Novipirellula</taxon>
    </lineage>
</organism>
<evidence type="ECO:0000259" key="1">
    <source>
        <dbReference type="Pfam" id="PF07619"/>
    </source>
</evidence>
<protein>
    <submittedName>
        <fullName evidence="3">Protein containing DUF1581</fullName>
    </submittedName>
</protein>
<proteinExistence type="predicted"/>
<feature type="domain" description="DUF1581" evidence="1">
    <location>
        <begin position="415"/>
        <end position="491"/>
    </location>
</feature>
<dbReference type="Pfam" id="PF20407">
    <property type="entry name" value="DUF1583_N"/>
    <property type="match status" value="1"/>
</dbReference>
<evidence type="ECO:0000313" key="3">
    <source>
        <dbReference type="EMBL" id="EMI22136.1"/>
    </source>
</evidence>
<comment type="caution">
    <text evidence="3">The sequence shown here is derived from an EMBL/GenBank/DDBJ whole genome shotgun (WGS) entry which is preliminary data.</text>
</comment>
<feature type="domain" description="DUF1583" evidence="2">
    <location>
        <begin position="530"/>
        <end position="670"/>
    </location>
</feature>
<keyword evidence="4" id="KW-1185">Reference proteome</keyword>
<gene>
    <name evidence="3" type="ORF">RMSM_00941</name>
</gene>
<name>M5RSE0_9BACT</name>
<dbReference type="Pfam" id="PF07619">
    <property type="entry name" value="DUF1581"/>
    <property type="match status" value="1"/>
</dbReference>
<sequence>MIILPHRFAARLFPIVFVTWFITSWLTTTLNAQNSTIDPTKILQQLTERDLDQALESLGELVDQPLTFRDLAYSGLPSAAAGVNRSLAQLSADEQFDRMEKWTLPSEDRKYVRLLAVPVPTDAPPKVFARSLGQRPLDSTFAVASVGPVRGFFCSGWMLVQAADEVGRLARLRLSLEELETKEVAGATELLMLAYVAGSRGDLDRVKAYLQSLATDDPAGAAELSPHAMQHAAIASAALLHPELQPFAESLLSNLVDRGGQLDAIALRPFFRIAHATAVQVYRGQSSPEVLLENRLKYWVPATVRSATDIQRGQPSGVWLSHEQHLLHLAGGTTDVLLFRFPLVGEFEFVCETQEGGSIGTDGGLVYGGLQFQALGRKDTLLIWDADSAHSLIRPSPFARYDVQPVFNHVSIHSSDDGAKFESNFHPVWFDGAAVESSPWIGLRSSGTQRPVFRNIQIHGTPVVPREVQLTSGDQLRGWQSGFLAESQPLFRAAGETEPKSTSHFDWQLQSGELLAAKREDEATAPKPGLLQYQRPLLDGEEIHYEFWYDDDAAIVHPAIGRLAFLLESGGVRVRWITTGETEWTGLQSDNAALEPLNRRGPRPLPLKEDQWNAVTVERSGGECLVKLNDELIYQRSIDFDDTAPFGLYRATHTVTSRVRNVLMTGDWPESIPADFFTEPLRPMD</sequence>
<dbReference type="AlphaFoldDB" id="M5RSE0"/>
<evidence type="ECO:0000313" key="4">
    <source>
        <dbReference type="Proteomes" id="UP000011991"/>
    </source>
</evidence>
<evidence type="ECO:0000259" key="2">
    <source>
        <dbReference type="Pfam" id="PF20407"/>
    </source>
</evidence>
<dbReference type="Proteomes" id="UP000011991">
    <property type="component" value="Unassembled WGS sequence"/>
</dbReference>
<dbReference type="EMBL" id="ANOG01000145">
    <property type="protein sequence ID" value="EMI22136.1"/>
    <property type="molecule type" value="Genomic_DNA"/>
</dbReference>
<dbReference type="InterPro" id="IPR046518">
    <property type="entry name" value="DUF1583_N"/>
</dbReference>
<accession>M5RSE0</accession>
<dbReference type="PATRIC" id="fig|1265738.3.peg.933"/>
<dbReference type="OrthoDB" id="235434at2"/>
<reference evidence="3 4" key="1">
    <citation type="journal article" date="2013" name="Mar. Genomics">
        <title>Expression of sulfatases in Rhodopirellula baltica and the diversity of sulfatases in the genus Rhodopirellula.</title>
        <authorList>
            <person name="Wegner C.E."/>
            <person name="Richter-Heitmann T."/>
            <person name="Klindworth A."/>
            <person name="Klockow C."/>
            <person name="Richter M."/>
            <person name="Achstetter T."/>
            <person name="Glockner F.O."/>
            <person name="Harder J."/>
        </authorList>
    </citation>
    <scope>NUCLEOTIDE SEQUENCE [LARGE SCALE GENOMIC DNA]</scope>
    <source>
        <strain evidence="3 4">SM1</strain>
    </source>
</reference>
<dbReference type="InterPro" id="IPR022660">
    <property type="entry name" value="DUF1581"/>
</dbReference>